<organism evidence="2 3">
    <name type="scientific">Streptococcus equi subsp. zooepidemicus</name>
    <dbReference type="NCBI Taxonomy" id="40041"/>
    <lineage>
        <taxon>Bacteria</taxon>
        <taxon>Bacillati</taxon>
        <taxon>Bacillota</taxon>
        <taxon>Bacilli</taxon>
        <taxon>Lactobacillales</taxon>
        <taxon>Streptococcaceae</taxon>
        <taxon>Streptococcus</taxon>
    </lineage>
</organism>
<dbReference type="InterPro" id="IPR004234">
    <property type="entry name" value="FokI_D1"/>
</dbReference>
<dbReference type="GO" id="GO:0009036">
    <property type="term" value="F:type II site-specific deoxyribonuclease activity"/>
    <property type="evidence" value="ECO:0007669"/>
    <property type="project" value="UniProtKB-EC"/>
</dbReference>
<dbReference type="InterPro" id="IPR044945">
    <property type="entry name" value="FokI_dom_1_2"/>
</dbReference>
<dbReference type="Gene3D" id="3.90.241.10">
    <property type="entry name" value="Foki Restriction Endonuclease, Chain A, domain 1"/>
    <property type="match status" value="1"/>
</dbReference>
<name>A0AAX2LGJ7_STRSZ</name>
<dbReference type="EMBL" id="UHHT01000001">
    <property type="protein sequence ID" value="SUO81923.1"/>
    <property type="molecule type" value="Genomic_DNA"/>
</dbReference>
<dbReference type="InterPro" id="IPR036390">
    <property type="entry name" value="WH_DNA-bd_sf"/>
</dbReference>
<keyword evidence="2" id="KW-0255">Endonuclease</keyword>
<sequence length="40" mass="4710">MKIRTYGWVQNPSSFASLKKVVQIFDNQSEHLSKIIRFVN</sequence>
<dbReference type="SUPFAM" id="SSF46785">
    <property type="entry name" value="Winged helix' DNA-binding domain"/>
    <property type="match status" value="1"/>
</dbReference>
<evidence type="ECO:0000259" key="1">
    <source>
        <dbReference type="Pfam" id="PF02981"/>
    </source>
</evidence>
<dbReference type="Proteomes" id="UP000255476">
    <property type="component" value="Unassembled WGS sequence"/>
</dbReference>
<protein>
    <submittedName>
        <fullName evidence="2">Type II restriction endonuclease</fullName>
        <ecNumber evidence="2">3.1.21.4</ecNumber>
    </submittedName>
</protein>
<comment type="caution">
    <text evidence="2">The sequence shown here is derived from an EMBL/GenBank/DDBJ whole genome shotgun (WGS) entry which is preliminary data.</text>
</comment>
<dbReference type="RefSeq" id="WP_255313970.1">
    <property type="nucleotide sequence ID" value="NZ_CP065191.1"/>
</dbReference>
<dbReference type="GO" id="GO:0009307">
    <property type="term" value="P:DNA restriction-modification system"/>
    <property type="evidence" value="ECO:0007669"/>
    <property type="project" value="InterPro"/>
</dbReference>
<dbReference type="GO" id="GO:0003677">
    <property type="term" value="F:DNA binding"/>
    <property type="evidence" value="ECO:0007669"/>
    <property type="project" value="InterPro"/>
</dbReference>
<evidence type="ECO:0000313" key="2">
    <source>
        <dbReference type="EMBL" id="SUO81923.1"/>
    </source>
</evidence>
<evidence type="ECO:0000313" key="3">
    <source>
        <dbReference type="Proteomes" id="UP000255476"/>
    </source>
</evidence>
<dbReference type="Pfam" id="PF02981">
    <property type="entry name" value="FokI_D1"/>
    <property type="match status" value="1"/>
</dbReference>
<keyword evidence="2" id="KW-0540">Nuclease</keyword>
<feature type="domain" description="FokI recognition" evidence="1">
    <location>
        <begin position="4"/>
        <end position="36"/>
    </location>
</feature>
<gene>
    <name evidence="2" type="primary">fokIR_1</name>
    <name evidence="2" type="ORF">NCTC7023_01278</name>
</gene>
<proteinExistence type="predicted"/>
<dbReference type="EC" id="3.1.21.4" evidence="2"/>
<keyword evidence="2" id="KW-0378">Hydrolase</keyword>
<accession>A0AAX2LGJ7</accession>
<reference evidence="2 3" key="1">
    <citation type="submission" date="2018-06" db="EMBL/GenBank/DDBJ databases">
        <authorList>
            <consortium name="Pathogen Informatics"/>
            <person name="Doyle S."/>
        </authorList>
    </citation>
    <scope>NUCLEOTIDE SEQUENCE [LARGE SCALE GENOMIC DNA]</scope>
    <source>
        <strain evidence="2 3">NCTC7023</strain>
    </source>
</reference>
<dbReference type="AlphaFoldDB" id="A0AAX2LGJ7"/>